<organism evidence="6 7">
    <name type="scientific">Falsibacillus albus</name>
    <dbReference type="NCBI Taxonomy" id="2478915"/>
    <lineage>
        <taxon>Bacteria</taxon>
        <taxon>Bacillati</taxon>
        <taxon>Bacillota</taxon>
        <taxon>Bacilli</taxon>
        <taxon>Bacillales</taxon>
        <taxon>Bacillaceae</taxon>
        <taxon>Falsibacillus</taxon>
    </lineage>
</organism>
<gene>
    <name evidence="6" type="ORF">D9X91_13015</name>
</gene>
<dbReference type="Pfam" id="PF09261">
    <property type="entry name" value="Alpha-mann_mid"/>
    <property type="match status" value="1"/>
</dbReference>
<evidence type="ECO:0000313" key="6">
    <source>
        <dbReference type="EMBL" id="RLQ94896.1"/>
    </source>
</evidence>
<evidence type="ECO:0000256" key="4">
    <source>
        <dbReference type="ARBA" id="ARBA00023295"/>
    </source>
</evidence>
<dbReference type="AlphaFoldDB" id="A0A3L7JVX1"/>
<dbReference type="SUPFAM" id="SSF88713">
    <property type="entry name" value="Glycoside hydrolase/deacetylase"/>
    <property type="match status" value="1"/>
</dbReference>
<evidence type="ECO:0000313" key="7">
    <source>
        <dbReference type="Proteomes" id="UP000276770"/>
    </source>
</evidence>
<dbReference type="GO" id="GO:0004559">
    <property type="term" value="F:alpha-mannosidase activity"/>
    <property type="evidence" value="ECO:0007669"/>
    <property type="project" value="InterPro"/>
</dbReference>
<dbReference type="Gene3D" id="1.20.1270.50">
    <property type="entry name" value="Glycoside hydrolase family 38, central domain"/>
    <property type="match status" value="1"/>
</dbReference>
<dbReference type="PANTHER" id="PTHR46017">
    <property type="entry name" value="ALPHA-MANNOSIDASE 2C1"/>
    <property type="match status" value="1"/>
</dbReference>
<sequence length="888" mass="101157">MKKKRVYVVPHSHWDREWYFTIEDSNVLLAENLDHLMDVLENDPDYMGYVFDAQASLVEEYLKVRPDQMERLKSLIEAKRIFVGPWYTQTDSLLVHKESVIRNLLYGTRICQDMGHSMGVGYLPDIFGQNAYLPSIFQGFDIDYSVLQRGIYTDQLNGDLNFMWTSPDGNSVKANNIYFGYGPGKFLEASDEYMEERLMPMLEKLADLNTNTDSLLLPAGGDQVLVREHFPATVAELNRKDDEHEYILSDYETFMKETWSLDGEKFENKIDGELMATQKSRIHSTIRSQRYDIKELNARVENKILNVLEPLAVIALSLGLKYPGTWLDQMWKALFDVHAHDSIGGCNSDDTNADIMHRLEKVNRTADGLLNILKKQMTEAVSRKLSKDNVLVLFNTKPQRTTETIETVIFTKAEQFAIRNLTGEEMECELLDQEYVSGGKKIVVTAEGEKEVEVPGYYRSVVSVKAVDLPAMGYAVYEVVEGEKMAHKLAGANDNSIANELFDLSLADGQLSLFHKPSGKVLTNFLTFENVADAGDSYDFSPMAGDSELILDHAELLSVEKGSFTEKMTVRHLMDVPADLAEREANENSGRLEIVTTIELRKGEEFLRVAHEIDNEVKDHRVRALLKTPVIKPETSFADQGFTVLERRTENPYLQDWREKGFAEAPVPIYPMENFAGVRSGEGTLGVMTKGLKEYEVLAETSELAVTLFRSVGLLGRDDLIWRPGRASGINNKVVYTPDAQMQKKMIFEYAVYFSDEKAESEYMFRMTDSYLARHAAYQKQSLNTFEERLERFEIPYPVKEMDASYSLFETSNPAIFMSVCKRAYEDSSIIVRLFNPGEQMERTMVESPFGMVETNLYERELQPVKGEVKIPAKGYVTLKLTKRDVAE</sequence>
<dbReference type="PANTHER" id="PTHR46017:SF2">
    <property type="entry name" value="MANNOSYLGLYCERATE HYDROLASE"/>
    <property type="match status" value="1"/>
</dbReference>
<keyword evidence="4" id="KW-0326">Glycosidase</keyword>
<dbReference type="GO" id="GO:0006013">
    <property type="term" value="P:mannose metabolic process"/>
    <property type="evidence" value="ECO:0007669"/>
    <property type="project" value="InterPro"/>
</dbReference>
<dbReference type="InterPro" id="IPR027291">
    <property type="entry name" value="Glyco_hydro_38_N_sf"/>
</dbReference>
<dbReference type="GO" id="GO:0046872">
    <property type="term" value="F:metal ion binding"/>
    <property type="evidence" value="ECO:0007669"/>
    <property type="project" value="UniProtKB-KW"/>
</dbReference>
<keyword evidence="3" id="KW-0378">Hydrolase</keyword>
<dbReference type="InterPro" id="IPR011330">
    <property type="entry name" value="Glyco_hydro/deAcase_b/a-brl"/>
</dbReference>
<dbReference type="OrthoDB" id="9764050at2"/>
<dbReference type="InterPro" id="IPR011013">
    <property type="entry name" value="Gal_mutarotase_sf_dom"/>
</dbReference>
<evidence type="ECO:0000256" key="3">
    <source>
        <dbReference type="ARBA" id="ARBA00022801"/>
    </source>
</evidence>
<dbReference type="InterPro" id="IPR015341">
    <property type="entry name" value="Glyco_hydro_38_cen"/>
</dbReference>
<comment type="caution">
    <text evidence="6">The sequence shown here is derived from an EMBL/GenBank/DDBJ whole genome shotgun (WGS) entry which is preliminary data.</text>
</comment>
<dbReference type="GO" id="GO:0030246">
    <property type="term" value="F:carbohydrate binding"/>
    <property type="evidence" value="ECO:0007669"/>
    <property type="project" value="InterPro"/>
</dbReference>
<dbReference type="SMART" id="SM00872">
    <property type="entry name" value="Alpha-mann_mid"/>
    <property type="match status" value="1"/>
</dbReference>
<dbReference type="Gene3D" id="3.20.110.10">
    <property type="entry name" value="Glycoside hydrolase 38, N terminal domain"/>
    <property type="match status" value="1"/>
</dbReference>
<dbReference type="SUPFAM" id="SSF88688">
    <property type="entry name" value="Families 57/38 glycoside transferase middle domain"/>
    <property type="match status" value="1"/>
</dbReference>
<dbReference type="Pfam" id="PF07748">
    <property type="entry name" value="Glyco_hydro_38C"/>
    <property type="match status" value="1"/>
</dbReference>
<dbReference type="EMBL" id="RCVZ01000008">
    <property type="protein sequence ID" value="RLQ94896.1"/>
    <property type="molecule type" value="Genomic_DNA"/>
</dbReference>
<protein>
    <submittedName>
        <fullName evidence="6">Alpha-mannosidase</fullName>
    </submittedName>
</protein>
<evidence type="ECO:0000256" key="1">
    <source>
        <dbReference type="ARBA" id="ARBA00009792"/>
    </source>
</evidence>
<dbReference type="InterPro" id="IPR000602">
    <property type="entry name" value="Glyco_hydro_38_N"/>
</dbReference>
<feature type="domain" description="Glycoside hydrolase family 38 central" evidence="5">
    <location>
        <begin position="289"/>
        <end position="359"/>
    </location>
</feature>
<dbReference type="SUPFAM" id="SSF74650">
    <property type="entry name" value="Galactose mutarotase-like"/>
    <property type="match status" value="1"/>
</dbReference>
<dbReference type="InterPro" id="IPR037094">
    <property type="entry name" value="Glyco_hydro_38_cen_sf"/>
</dbReference>
<dbReference type="Pfam" id="PF01074">
    <property type="entry name" value="Glyco_hydro_38N"/>
    <property type="match status" value="1"/>
</dbReference>
<evidence type="ECO:0000259" key="5">
    <source>
        <dbReference type="SMART" id="SM00872"/>
    </source>
</evidence>
<dbReference type="Gene3D" id="2.70.98.30">
    <property type="entry name" value="Golgi alpha-mannosidase II, domain 4"/>
    <property type="match status" value="1"/>
</dbReference>
<dbReference type="CDD" id="cd10815">
    <property type="entry name" value="GH38N_AMII_EcMngB_like"/>
    <property type="match status" value="1"/>
</dbReference>
<accession>A0A3L7JVX1</accession>
<dbReference type="InterPro" id="IPR011682">
    <property type="entry name" value="Glyco_hydro_38_C"/>
</dbReference>
<name>A0A3L7JVX1_9BACI</name>
<evidence type="ECO:0000256" key="2">
    <source>
        <dbReference type="ARBA" id="ARBA00022723"/>
    </source>
</evidence>
<dbReference type="InterPro" id="IPR028995">
    <property type="entry name" value="Glyco_hydro_57/38_cen_sf"/>
</dbReference>
<dbReference type="Proteomes" id="UP000276770">
    <property type="component" value="Unassembled WGS sequence"/>
</dbReference>
<proteinExistence type="inferred from homology"/>
<keyword evidence="2" id="KW-0479">Metal-binding</keyword>
<comment type="similarity">
    <text evidence="1">Belongs to the glycosyl hydrolase 38 family.</text>
</comment>
<keyword evidence="7" id="KW-1185">Reference proteome</keyword>
<reference evidence="6 7" key="1">
    <citation type="submission" date="2018-10" db="EMBL/GenBank/DDBJ databases">
        <title>Falsibacillus sp. genome draft.</title>
        <authorList>
            <person name="Shi S."/>
        </authorList>
    </citation>
    <scope>NUCLEOTIDE SEQUENCE [LARGE SCALE GENOMIC DNA]</scope>
    <source>
        <strain evidence="6 7">GY 10110</strain>
    </source>
</reference>
<dbReference type="GO" id="GO:0009313">
    <property type="term" value="P:oligosaccharide catabolic process"/>
    <property type="evidence" value="ECO:0007669"/>
    <property type="project" value="TreeGrafter"/>
</dbReference>
<dbReference type="RefSeq" id="WP_121681059.1">
    <property type="nucleotide sequence ID" value="NZ_RCVZ01000008.1"/>
</dbReference>